<proteinExistence type="predicted"/>
<protein>
    <submittedName>
        <fullName evidence="1">Uncharacterized protein</fullName>
    </submittedName>
</protein>
<name>A0A956NBQ5_UNCEI</name>
<dbReference type="AlphaFoldDB" id="A0A956NBQ5"/>
<dbReference type="EMBL" id="JAGQHS010000040">
    <property type="protein sequence ID" value="MCA9756041.1"/>
    <property type="molecule type" value="Genomic_DNA"/>
</dbReference>
<dbReference type="Proteomes" id="UP000739538">
    <property type="component" value="Unassembled WGS sequence"/>
</dbReference>
<accession>A0A956NBQ5</accession>
<sequence>MSGIERTQSNFNYQQISAEPEIPRESGWSKFGRAIGDVAGGVLGKLPIVGSSLSNMGIDPSFSKQEDLIRLQLQIQQQTQTFSTISNINKAKHDAAMTAVRNFK</sequence>
<comment type="caution">
    <text evidence="1">The sequence shown here is derived from an EMBL/GenBank/DDBJ whole genome shotgun (WGS) entry which is preliminary data.</text>
</comment>
<evidence type="ECO:0000313" key="2">
    <source>
        <dbReference type="Proteomes" id="UP000739538"/>
    </source>
</evidence>
<reference evidence="1" key="1">
    <citation type="submission" date="2020-04" db="EMBL/GenBank/DDBJ databases">
        <authorList>
            <person name="Zhang T."/>
        </authorList>
    </citation>
    <scope>NUCLEOTIDE SEQUENCE</scope>
    <source>
        <strain evidence="1">HKST-UBA02</strain>
    </source>
</reference>
<evidence type="ECO:0000313" key="1">
    <source>
        <dbReference type="EMBL" id="MCA9756041.1"/>
    </source>
</evidence>
<reference evidence="1" key="2">
    <citation type="journal article" date="2021" name="Microbiome">
        <title>Successional dynamics and alternative stable states in a saline activated sludge microbial community over 9 years.</title>
        <authorList>
            <person name="Wang Y."/>
            <person name="Ye J."/>
            <person name="Ju F."/>
            <person name="Liu L."/>
            <person name="Boyd J.A."/>
            <person name="Deng Y."/>
            <person name="Parks D.H."/>
            <person name="Jiang X."/>
            <person name="Yin X."/>
            <person name="Woodcroft B.J."/>
            <person name="Tyson G.W."/>
            <person name="Hugenholtz P."/>
            <person name="Polz M.F."/>
            <person name="Zhang T."/>
        </authorList>
    </citation>
    <scope>NUCLEOTIDE SEQUENCE</scope>
    <source>
        <strain evidence="1">HKST-UBA02</strain>
    </source>
</reference>
<gene>
    <name evidence="1" type="ORF">KDA27_09585</name>
</gene>
<organism evidence="1 2">
    <name type="scientific">Eiseniibacteriota bacterium</name>
    <dbReference type="NCBI Taxonomy" id="2212470"/>
    <lineage>
        <taxon>Bacteria</taxon>
        <taxon>Candidatus Eiseniibacteriota</taxon>
    </lineage>
</organism>